<evidence type="ECO:0000313" key="1">
    <source>
        <dbReference type="EMBL" id="KKM19506.1"/>
    </source>
</evidence>
<name>A0A0F9HVS8_9ZZZZ</name>
<feature type="non-terminal residue" evidence="1">
    <location>
        <position position="1"/>
    </location>
</feature>
<dbReference type="EMBL" id="LAZR01013971">
    <property type="protein sequence ID" value="KKM19506.1"/>
    <property type="molecule type" value="Genomic_DNA"/>
</dbReference>
<accession>A0A0F9HVS8</accession>
<dbReference type="AlphaFoldDB" id="A0A0F9HVS8"/>
<sequence>MDLLRTAGGCQDKLLAYIRYYDWFRRVGKQQCAFCIYIVSGCDICPLYQGEHCHPAWDQIYAAAKADNEEEFVEVFEKQVPIMYAAIEAVAVEVKAKEVGMA</sequence>
<gene>
    <name evidence="1" type="ORF">LCGC14_1654940</name>
</gene>
<protein>
    <submittedName>
        <fullName evidence="1">Uncharacterized protein</fullName>
    </submittedName>
</protein>
<reference evidence="1" key="1">
    <citation type="journal article" date="2015" name="Nature">
        <title>Complex archaea that bridge the gap between prokaryotes and eukaryotes.</title>
        <authorList>
            <person name="Spang A."/>
            <person name="Saw J.H."/>
            <person name="Jorgensen S.L."/>
            <person name="Zaremba-Niedzwiedzka K."/>
            <person name="Martijn J."/>
            <person name="Lind A.E."/>
            <person name="van Eijk R."/>
            <person name="Schleper C."/>
            <person name="Guy L."/>
            <person name="Ettema T.J."/>
        </authorList>
    </citation>
    <scope>NUCLEOTIDE SEQUENCE</scope>
</reference>
<organism evidence="1">
    <name type="scientific">marine sediment metagenome</name>
    <dbReference type="NCBI Taxonomy" id="412755"/>
    <lineage>
        <taxon>unclassified sequences</taxon>
        <taxon>metagenomes</taxon>
        <taxon>ecological metagenomes</taxon>
    </lineage>
</organism>
<proteinExistence type="predicted"/>
<comment type="caution">
    <text evidence="1">The sequence shown here is derived from an EMBL/GenBank/DDBJ whole genome shotgun (WGS) entry which is preliminary data.</text>
</comment>